<feature type="transmembrane region" description="Helical" evidence="2">
    <location>
        <begin position="406"/>
        <end position="427"/>
    </location>
</feature>
<feature type="transmembrane region" description="Helical" evidence="2">
    <location>
        <begin position="433"/>
        <end position="450"/>
    </location>
</feature>
<organism evidence="4 5">
    <name type="scientific">Halostagnicola kamekurae</name>
    <dbReference type="NCBI Taxonomy" id="619731"/>
    <lineage>
        <taxon>Archaea</taxon>
        <taxon>Methanobacteriati</taxon>
        <taxon>Methanobacteriota</taxon>
        <taxon>Stenosarchaea group</taxon>
        <taxon>Halobacteria</taxon>
        <taxon>Halobacteriales</taxon>
        <taxon>Natrialbaceae</taxon>
        <taxon>Halostagnicola</taxon>
    </lineage>
</organism>
<gene>
    <name evidence="4" type="ORF">SAMN04488556_2109</name>
</gene>
<feature type="compositionally biased region" description="Basic and acidic residues" evidence="1">
    <location>
        <begin position="374"/>
        <end position="393"/>
    </location>
</feature>
<reference evidence="5" key="1">
    <citation type="submission" date="2016-10" db="EMBL/GenBank/DDBJ databases">
        <authorList>
            <person name="Varghese N."/>
            <person name="Submissions S."/>
        </authorList>
    </citation>
    <scope>NUCLEOTIDE SEQUENCE [LARGE SCALE GENOMIC DNA]</scope>
    <source>
        <strain evidence="5">DSM 22427</strain>
    </source>
</reference>
<keyword evidence="2" id="KW-0472">Membrane</keyword>
<dbReference type="InterPro" id="IPR011055">
    <property type="entry name" value="Dup_hybrid_motif"/>
</dbReference>
<feature type="transmembrane region" description="Helical" evidence="2">
    <location>
        <begin position="28"/>
        <end position="59"/>
    </location>
</feature>
<dbReference type="GO" id="GO:0004222">
    <property type="term" value="F:metalloendopeptidase activity"/>
    <property type="evidence" value="ECO:0007669"/>
    <property type="project" value="TreeGrafter"/>
</dbReference>
<dbReference type="EMBL" id="FOZS01000002">
    <property type="protein sequence ID" value="SFS68089.1"/>
    <property type="molecule type" value="Genomic_DNA"/>
</dbReference>
<feature type="transmembrane region" description="Helical" evidence="2">
    <location>
        <begin position="493"/>
        <end position="513"/>
    </location>
</feature>
<name>A0A1I6RTP0_9EURY</name>
<evidence type="ECO:0000256" key="2">
    <source>
        <dbReference type="SAM" id="Phobius"/>
    </source>
</evidence>
<accession>A0A1I6RTP0</accession>
<protein>
    <submittedName>
        <fullName evidence="4">Peptidase family M23</fullName>
    </submittedName>
</protein>
<dbReference type="RefSeq" id="WP_092904362.1">
    <property type="nucleotide sequence ID" value="NZ_FOZS01000002.1"/>
</dbReference>
<keyword evidence="2" id="KW-0812">Transmembrane</keyword>
<dbReference type="InterPro" id="IPR016047">
    <property type="entry name" value="M23ase_b-sheet_dom"/>
</dbReference>
<dbReference type="PANTHER" id="PTHR21666:SF270">
    <property type="entry name" value="MUREIN HYDROLASE ACTIVATOR ENVC"/>
    <property type="match status" value="1"/>
</dbReference>
<keyword evidence="5" id="KW-1185">Reference proteome</keyword>
<feature type="transmembrane region" description="Helical" evidence="2">
    <location>
        <begin position="470"/>
        <end position="487"/>
    </location>
</feature>
<evidence type="ECO:0000313" key="5">
    <source>
        <dbReference type="Proteomes" id="UP000199199"/>
    </source>
</evidence>
<dbReference type="SUPFAM" id="SSF51261">
    <property type="entry name" value="Duplicated hybrid motif"/>
    <property type="match status" value="1"/>
</dbReference>
<sequence length="534" mass="57121">MTEDSTAKSATAPLAARLRQRLRSFEPLYLAFLGLLAIPSYVFDSLAVLEIFEIFYLAFLWPFVAPLLEAVLQRGTDADEATEPTDWIDMGHWSEYAVWLLSIPLTFLNPFVLAQDFRQWLGTLLALARHRGSVPEAGDDDRQVSYRLPFDGAWTVVNGSHSRDYSHSWFPLNQRYAYDFVITDAEGRTRPDGAAASVGNYYCYDEPVLAPADGVVIDTFDGDLEPSRAGGFSHPFKRDIRGNYVVVQHAPDEYSCLAHLVPGSVTVEPGERVERGQRVGRCGHSGNSSEPHLHFQLQDQPNFALATSRPIAFDDVALEWPGAEAPITEPHLGADGNDAGARDVALPGDLADGTYRARAFLTAGQRVAHVGHDADADRTGSHGIGERRSDHAVKAGASRRRPASVALGRVGFGACVGGVATIVASIFVSPLTVAGLLGVAAAAAPLAGIADRSAHDADARLEHRLETGGTAVGVAAVGAVVAWYGLADPAVGFGPRALGASAFLLGFLADAAAGEYDRRRLRESFHDVVSPTAA</sequence>
<feature type="region of interest" description="Disordered" evidence="1">
    <location>
        <begin position="374"/>
        <end position="397"/>
    </location>
</feature>
<dbReference type="AlphaFoldDB" id="A0A1I6RTP0"/>
<feature type="domain" description="M23ase beta-sheet core" evidence="3">
    <location>
        <begin position="205"/>
        <end position="299"/>
    </location>
</feature>
<dbReference type="OrthoDB" id="7494at2157"/>
<feature type="transmembrane region" description="Helical" evidence="2">
    <location>
        <begin position="96"/>
        <end position="114"/>
    </location>
</feature>
<evidence type="ECO:0000259" key="3">
    <source>
        <dbReference type="Pfam" id="PF01551"/>
    </source>
</evidence>
<keyword evidence="2" id="KW-1133">Transmembrane helix</keyword>
<dbReference type="Gene3D" id="2.70.70.10">
    <property type="entry name" value="Glucose Permease (Domain IIA)"/>
    <property type="match status" value="1"/>
</dbReference>
<dbReference type="CDD" id="cd12797">
    <property type="entry name" value="M23_peptidase"/>
    <property type="match status" value="1"/>
</dbReference>
<dbReference type="Proteomes" id="UP000199199">
    <property type="component" value="Unassembled WGS sequence"/>
</dbReference>
<dbReference type="Pfam" id="PF01551">
    <property type="entry name" value="Peptidase_M23"/>
    <property type="match status" value="1"/>
</dbReference>
<evidence type="ECO:0000256" key="1">
    <source>
        <dbReference type="SAM" id="MobiDB-lite"/>
    </source>
</evidence>
<evidence type="ECO:0000313" key="4">
    <source>
        <dbReference type="EMBL" id="SFS68089.1"/>
    </source>
</evidence>
<dbReference type="PANTHER" id="PTHR21666">
    <property type="entry name" value="PEPTIDASE-RELATED"/>
    <property type="match status" value="1"/>
</dbReference>
<dbReference type="InterPro" id="IPR050570">
    <property type="entry name" value="Cell_wall_metabolism_enzyme"/>
</dbReference>
<proteinExistence type="predicted"/>